<sequence length="298" mass="31242">MTNVPATNEARSLLLAQADRTLTGRIEDPAVLAAVVSIERLVVATGSTVPDLLRAAVEGRLEGSGPGSHVADLAAQAHRHVAAGLARRSSGQSIDAAVVNPEAGAYPVTTDATLVRAAVRAAQRSIDAMPYYGLRYGERGARFASSDSAWLISLAPLGTERAIQQVTWLSRVLAGRGMPSWLMELHLTELVAEVRAATHDDAVGSLPAAAEALTLARRQHVDDDLISLADTWAGHLAGDGLPVPRTGALVAAATADVLLGVTDDDHALMDWLTDPDRVGAKVSAAIHQVRDRVRLHAG</sequence>
<dbReference type="EMBL" id="CP157483">
    <property type="protein sequence ID" value="XBO43167.1"/>
    <property type="molecule type" value="Genomic_DNA"/>
</dbReference>
<organism evidence="1">
    <name type="scientific">Pedococcus sp. KACC 23699</name>
    <dbReference type="NCBI Taxonomy" id="3149228"/>
    <lineage>
        <taxon>Bacteria</taxon>
        <taxon>Bacillati</taxon>
        <taxon>Actinomycetota</taxon>
        <taxon>Actinomycetes</taxon>
        <taxon>Micrococcales</taxon>
        <taxon>Intrasporangiaceae</taxon>
        <taxon>Pedococcus</taxon>
    </lineage>
</organism>
<evidence type="ECO:0000313" key="1">
    <source>
        <dbReference type="EMBL" id="XBO43167.1"/>
    </source>
</evidence>
<reference evidence="1" key="1">
    <citation type="submission" date="2024-05" db="EMBL/GenBank/DDBJ databases">
        <authorList>
            <person name="Kim S."/>
            <person name="Heo J."/>
            <person name="Choi H."/>
            <person name="Choi Y."/>
            <person name="Kwon S.-W."/>
            <person name="Kim Y."/>
        </authorList>
    </citation>
    <scope>NUCLEOTIDE SEQUENCE</scope>
    <source>
        <strain evidence="1">KACC 23699</strain>
    </source>
</reference>
<accession>A0AAU7JSF5</accession>
<gene>
    <name evidence="1" type="ORF">ABEG17_16615</name>
</gene>
<dbReference type="RefSeq" id="WP_406830596.1">
    <property type="nucleotide sequence ID" value="NZ_CP157483.1"/>
</dbReference>
<protein>
    <submittedName>
        <fullName evidence="1">Uncharacterized protein</fullName>
    </submittedName>
</protein>
<name>A0AAU7JSF5_9MICO</name>
<proteinExistence type="predicted"/>
<dbReference type="AlphaFoldDB" id="A0AAU7JSF5"/>